<reference evidence="2" key="1">
    <citation type="journal article" date="2010" name="Genome Biol.">
        <title>Genome sequence of the necrotrophic plant pathogen Pythium ultimum reveals original pathogenicity mechanisms and effector repertoire.</title>
        <authorList>
            <person name="Levesque C.A."/>
            <person name="Brouwer H."/>
            <person name="Cano L."/>
            <person name="Hamilton J.P."/>
            <person name="Holt C."/>
            <person name="Huitema E."/>
            <person name="Raffaele S."/>
            <person name="Robideau G.P."/>
            <person name="Thines M."/>
            <person name="Win J."/>
            <person name="Zerillo M.M."/>
            <person name="Beakes G.W."/>
            <person name="Boore J.L."/>
            <person name="Busam D."/>
            <person name="Dumas B."/>
            <person name="Ferriera S."/>
            <person name="Fuerstenberg S.I."/>
            <person name="Gachon C.M."/>
            <person name="Gaulin E."/>
            <person name="Govers F."/>
            <person name="Grenville-Briggs L."/>
            <person name="Horner N."/>
            <person name="Hostetler J."/>
            <person name="Jiang R.H."/>
            <person name="Johnson J."/>
            <person name="Krajaejun T."/>
            <person name="Lin H."/>
            <person name="Meijer H.J."/>
            <person name="Moore B."/>
            <person name="Morris P."/>
            <person name="Phuntmart V."/>
            <person name="Puiu D."/>
            <person name="Shetty J."/>
            <person name="Stajich J.E."/>
            <person name="Tripathy S."/>
            <person name="Wawra S."/>
            <person name="van West P."/>
            <person name="Whitty B.R."/>
            <person name="Coutinho P.M."/>
            <person name="Henrissat B."/>
            <person name="Martin F."/>
            <person name="Thomas P.D."/>
            <person name="Tyler B.M."/>
            <person name="De Vries R.P."/>
            <person name="Kamoun S."/>
            <person name="Yandell M."/>
            <person name="Tisserat N."/>
            <person name="Buell C.R."/>
        </authorList>
    </citation>
    <scope>NUCLEOTIDE SEQUENCE</scope>
    <source>
        <strain evidence="2">DAOM:BR144</strain>
    </source>
</reference>
<dbReference type="InParanoid" id="K3X6R9"/>
<dbReference type="SUPFAM" id="SSF51735">
    <property type="entry name" value="NAD(P)-binding Rossmann-fold domains"/>
    <property type="match status" value="1"/>
</dbReference>
<evidence type="ECO:0008006" key="3">
    <source>
        <dbReference type="Google" id="ProtNLM"/>
    </source>
</evidence>
<protein>
    <recommendedName>
        <fullName evidence="3">NAD(P)-binding domain-containing protein</fullName>
    </recommendedName>
</protein>
<dbReference type="EMBL" id="GL376607">
    <property type="status" value="NOT_ANNOTATED_CDS"/>
    <property type="molecule type" value="Genomic_DNA"/>
</dbReference>
<reference evidence="2" key="2">
    <citation type="submission" date="2010-04" db="EMBL/GenBank/DDBJ databases">
        <authorList>
            <person name="Buell R."/>
            <person name="Hamilton J."/>
            <person name="Hostetler J."/>
        </authorList>
    </citation>
    <scope>NUCLEOTIDE SEQUENCE [LARGE SCALE GENOMIC DNA]</scope>
    <source>
        <strain evidence="2">DAOM:BR144</strain>
    </source>
</reference>
<sequence length="327" mass="34857">MAQRFLLPIAQHAGLHAHILRAAVASSARPPASLAFRVVMSSDASPATREAVHALAHTFPQLVPEKPSVVDMRSTSELAEALENCDGVVLSSGLQDPDALFAAESALVDTAKGSGGTQRIVKVSGAAGLVGKNAALALGRAHWQIEQALQTAALSAPRRVDIVRPSTGMDSLLDGRLFDMVCGRTLSVSVKHGKVAFVHPMDTAEVIVSRLLQQGRGDADTKSTIETFHVTGPDALTYEQVAQELSAGIGDRVRYSYFPLWAVNTARWIQGVRPDAIAAEIELSRALENGADADVTRTVDTLLGKPARTFTSFVKENKNSWPLKAHT</sequence>
<dbReference type="HOGENOM" id="CLU_073992_0_0_1"/>
<dbReference type="Gene3D" id="3.40.50.720">
    <property type="entry name" value="NAD(P)-binding Rossmann-like Domain"/>
    <property type="match status" value="1"/>
</dbReference>
<dbReference type="Proteomes" id="UP000019132">
    <property type="component" value="Unassembled WGS sequence"/>
</dbReference>
<evidence type="ECO:0000313" key="1">
    <source>
        <dbReference type="EnsemblProtists" id="PYU1_T012918"/>
    </source>
</evidence>
<name>K3X6R9_GLOUD</name>
<evidence type="ECO:0000313" key="2">
    <source>
        <dbReference type="Proteomes" id="UP000019132"/>
    </source>
</evidence>
<reference evidence="1" key="3">
    <citation type="submission" date="2015-02" db="UniProtKB">
        <authorList>
            <consortium name="EnsemblProtists"/>
        </authorList>
    </citation>
    <scope>IDENTIFICATION</scope>
    <source>
        <strain evidence="1">DAOM BR144</strain>
    </source>
</reference>
<dbReference type="InterPro" id="IPR051604">
    <property type="entry name" value="Ergot_Alk_Oxidoreductase"/>
</dbReference>
<dbReference type="InterPro" id="IPR036291">
    <property type="entry name" value="NAD(P)-bd_dom_sf"/>
</dbReference>
<dbReference type="PANTHER" id="PTHR43162">
    <property type="match status" value="1"/>
</dbReference>
<keyword evidence="2" id="KW-1185">Reference proteome</keyword>
<dbReference type="PANTHER" id="PTHR43162:SF1">
    <property type="entry name" value="PRESTALK A DIFFERENTIATION PROTEIN A"/>
    <property type="match status" value="1"/>
</dbReference>
<dbReference type="EnsemblProtists" id="PYU1_T012918">
    <property type="protein sequence ID" value="PYU1_T012918"/>
    <property type="gene ID" value="PYU1_G012891"/>
</dbReference>
<proteinExistence type="predicted"/>
<dbReference type="VEuPathDB" id="FungiDB:PYU1_G012891"/>
<accession>K3X6R9</accession>
<organism evidence="1 2">
    <name type="scientific">Globisporangium ultimum (strain ATCC 200006 / CBS 805.95 / DAOM BR144)</name>
    <name type="common">Pythium ultimum</name>
    <dbReference type="NCBI Taxonomy" id="431595"/>
    <lineage>
        <taxon>Eukaryota</taxon>
        <taxon>Sar</taxon>
        <taxon>Stramenopiles</taxon>
        <taxon>Oomycota</taxon>
        <taxon>Peronosporomycetes</taxon>
        <taxon>Pythiales</taxon>
        <taxon>Pythiaceae</taxon>
        <taxon>Globisporangium</taxon>
    </lineage>
</organism>
<dbReference type="eggNOG" id="ENOG502S99G">
    <property type="taxonomic scope" value="Eukaryota"/>
</dbReference>
<dbReference type="AlphaFoldDB" id="K3X6R9"/>